<dbReference type="EMBL" id="MBTG01000073">
    <property type="protein sequence ID" value="OPH46666.1"/>
    <property type="molecule type" value="Genomic_DNA"/>
</dbReference>
<dbReference type="OrthoDB" id="152280at2"/>
<evidence type="ECO:0000256" key="2">
    <source>
        <dbReference type="ARBA" id="ARBA00022448"/>
    </source>
</evidence>
<comment type="similarity">
    <text evidence="7">Belongs to the binding-protein-dependent transport system permease family.</text>
</comment>
<dbReference type="SUPFAM" id="SSF161098">
    <property type="entry name" value="MetI-like"/>
    <property type="match status" value="1"/>
</dbReference>
<dbReference type="STRING" id="1469647.BC351_14360"/>
<dbReference type="GO" id="GO:0055085">
    <property type="term" value="P:transmembrane transport"/>
    <property type="evidence" value="ECO:0007669"/>
    <property type="project" value="InterPro"/>
</dbReference>
<proteinExistence type="inferred from homology"/>
<feature type="transmembrane region" description="Helical" evidence="7">
    <location>
        <begin position="205"/>
        <end position="226"/>
    </location>
</feature>
<dbReference type="InterPro" id="IPR035906">
    <property type="entry name" value="MetI-like_sf"/>
</dbReference>
<organism evidence="9 10">
    <name type="scientific">Paenibacillus ferrarius</name>
    <dbReference type="NCBI Taxonomy" id="1469647"/>
    <lineage>
        <taxon>Bacteria</taxon>
        <taxon>Bacillati</taxon>
        <taxon>Bacillota</taxon>
        <taxon>Bacilli</taxon>
        <taxon>Bacillales</taxon>
        <taxon>Paenibacillaceae</taxon>
        <taxon>Paenibacillus</taxon>
    </lineage>
</organism>
<evidence type="ECO:0000256" key="7">
    <source>
        <dbReference type="RuleBase" id="RU363032"/>
    </source>
</evidence>
<dbReference type="PANTHER" id="PTHR43227">
    <property type="entry name" value="BLL4140 PROTEIN"/>
    <property type="match status" value="1"/>
</dbReference>
<gene>
    <name evidence="9" type="ORF">BC351_14360</name>
</gene>
<dbReference type="PROSITE" id="PS50928">
    <property type="entry name" value="ABC_TM1"/>
    <property type="match status" value="1"/>
</dbReference>
<feature type="transmembrane region" description="Helical" evidence="7">
    <location>
        <begin position="155"/>
        <end position="176"/>
    </location>
</feature>
<reference evidence="10" key="1">
    <citation type="submission" date="2016-07" db="EMBL/GenBank/DDBJ databases">
        <authorList>
            <person name="Florea S."/>
            <person name="Webb J.S."/>
            <person name="Jaromczyk J."/>
            <person name="Schardl C.L."/>
        </authorList>
    </citation>
    <scope>NUCLEOTIDE SEQUENCE [LARGE SCALE GENOMIC DNA]</scope>
    <source>
        <strain evidence="10">CY1</strain>
    </source>
</reference>
<keyword evidence="2 7" id="KW-0813">Transport</keyword>
<feature type="transmembrane region" description="Helical" evidence="7">
    <location>
        <begin position="260"/>
        <end position="281"/>
    </location>
</feature>
<keyword evidence="4 7" id="KW-0812">Transmembrane</keyword>
<keyword evidence="10" id="KW-1185">Reference proteome</keyword>
<feature type="transmembrane region" description="Helical" evidence="7">
    <location>
        <begin position="71"/>
        <end position="93"/>
    </location>
</feature>
<keyword evidence="3" id="KW-1003">Cell membrane</keyword>
<name>A0A1V4H633_9BACL</name>
<dbReference type="Proteomes" id="UP000190626">
    <property type="component" value="Unassembled WGS sequence"/>
</dbReference>
<evidence type="ECO:0000259" key="8">
    <source>
        <dbReference type="PROSITE" id="PS50928"/>
    </source>
</evidence>
<sequence length="293" mass="33142">MNKLWMEKRNIAVLIMPGLVFILGLILLPILVALYLSFTNYDGVDYLFLGLDNYKEIFFHDPVFWSSLRNAVLLGIAFILLQHPLAILMAIVTPHTGRWERFLRVVIFIPSIISTFVTSQMWVSILSVQYGLLNRVLADIGLSSWKQDWLGNPDIAIYSIIFVAMWQGFGYAYLLYYAGIKGIPSELYEAAVVDGANKWQYNLRVVLPLLSPVIRINFVLAVVAGFKQMETVFLMTGGGPANSTQFLATYLYSKAFRDGLFGYGSAISVLFVFFCLLLTLLMNRLLKKDVGEF</sequence>
<comment type="subcellular location">
    <subcellularLocation>
        <location evidence="1 7">Cell membrane</location>
        <topology evidence="1 7">Multi-pass membrane protein</topology>
    </subcellularLocation>
</comment>
<protein>
    <submittedName>
        <fullName evidence="9">Sugar ABC transporter permease</fullName>
    </submittedName>
</protein>
<dbReference type="InterPro" id="IPR000515">
    <property type="entry name" value="MetI-like"/>
</dbReference>
<dbReference type="InterPro" id="IPR050809">
    <property type="entry name" value="UgpAE/MalFG_permease"/>
</dbReference>
<evidence type="ECO:0000256" key="5">
    <source>
        <dbReference type="ARBA" id="ARBA00022989"/>
    </source>
</evidence>
<dbReference type="SUPFAM" id="SSF160964">
    <property type="entry name" value="MalF N-terminal region-like"/>
    <property type="match status" value="1"/>
</dbReference>
<feature type="domain" description="ABC transmembrane type-1" evidence="8">
    <location>
        <begin position="68"/>
        <end position="282"/>
    </location>
</feature>
<dbReference type="Gene3D" id="1.10.3720.10">
    <property type="entry name" value="MetI-like"/>
    <property type="match status" value="1"/>
</dbReference>
<feature type="transmembrane region" description="Helical" evidence="7">
    <location>
        <begin position="105"/>
        <end position="125"/>
    </location>
</feature>
<dbReference type="RefSeq" id="WP_079421434.1">
    <property type="nucleotide sequence ID" value="NZ_MBTG01000073.1"/>
</dbReference>
<accession>A0A1V4H633</accession>
<keyword evidence="6 7" id="KW-0472">Membrane</keyword>
<evidence type="ECO:0000256" key="1">
    <source>
        <dbReference type="ARBA" id="ARBA00004651"/>
    </source>
</evidence>
<evidence type="ECO:0000256" key="4">
    <source>
        <dbReference type="ARBA" id="ARBA00022692"/>
    </source>
</evidence>
<evidence type="ECO:0000256" key="6">
    <source>
        <dbReference type="ARBA" id="ARBA00023136"/>
    </source>
</evidence>
<dbReference type="PANTHER" id="PTHR43227:SF11">
    <property type="entry name" value="BLL4140 PROTEIN"/>
    <property type="match status" value="1"/>
</dbReference>
<dbReference type="AlphaFoldDB" id="A0A1V4H633"/>
<feature type="transmembrane region" description="Helical" evidence="7">
    <location>
        <begin position="12"/>
        <end position="38"/>
    </location>
</feature>
<comment type="caution">
    <text evidence="9">The sequence shown here is derived from an EMBL/GenBank/DDBJ whole genome shotgun (WGS) entry which is preliminary data.</text>
</comment>
<evidence type="ECO:0000313" key="10">
    <source>
        <dbReference type="Proteomes" id="UP000190626"/>
    </source>
</evidence>
<evidence type="ECO:0000256" key="3">
    <source>
        <dbReference type="ARBA" id="ARBA00022475"/>
    </source>
</evidence>
<dbReference type="GO" id="GO:0005886">
    <property type="term" value="C:plasma membrane"/>
    <property type="evidence" value="ECO:0007669"/>
    <property type="project" value="UniProtKB-SubCell"/>
</dbReference>
<dbReference type="Pfam" id="PF00528">
    <property type="entry name" value="BPD_transp_1"/>
    <property type="match status" value="1"/>
</dbReference>
<evidence type="ECO:0000313" key="9">
    <source>
        <dbReference type="EMBL" id="OPH46666.1"/>
    </source>
</evidence>
<keyword evidence="5 7" id="KW-1133">Transmembrane helix</keyword>
<dbReference type="CDD" id="cd06261">
    <property type="entry name" value="TM_PBP2"/>
    <property type="match status" value="1"/>
</dbReference>